<evidence type="ECO:0000313" key="2">
    <source>
        <dbReference type="Proteomes" id="UP000199072"/>
    </source>
</evidence>
<organism evidence="1 2">
    <name type="scientific">Mucilaginibacter pineti</name>
    <dbReference type="NCBI Taxonomy" id="1391627"/>
    <lineage>
        <taxon>Bacteria</taxon>
        <taxon>Pseudomonadati</taxon>
        <taxon>Bacteroidota</taxon>
        <taxon>Sphingobacteriia</taxon>
        <taxon>Sphingobacteriales</taxon>
        <taxon>Sphingobacteriaceae</taxon>
        <taxon>Mucilaginibacter</taxon>
    </lineage>
</organism>
<sequence length="460" mass="49931">MKFFRLDLLTLLISLFILNSCKRQDGIGLGVNESNQINGSLVVDTNITIRTEIDSSIVTSGLSKTPMGDFADPEFGGTKADLALGLGLPSVPYTVPAGTLTIDSAVMVLRYADGFYGDSIASRFKVNVYQLKEKASSAISYYSNRKWQVDSTLILGSKTFTAHTHDSVTIALIRSAQVDTIQKVGPQLRIAFSKKFIYDNLLNATGTQLASNTTFLEAVKGLYVTLDREHPTDAGGIIQLKLDSSRIDVFYKAVNGATIDTAVATLSFPSYSAAVRHTYTTTIKAALASTTGSQNDIYLQGLAGLRAKVSFPGLEKLNPDSVVLNRVELVISPRPGSAIPYAPLAKLGMYQLDIANQRTYIQDSSPSDPRNGGPSVFGGFYNKTKKEYRFIITAYIQDLILKKTKDYGTFIAPVDTTVINSAAGVDYSPTVQNAARTKVVGSDKSPYSIKLNIIYTKIRK</sequence>
<dbReference type="AlphaFoldDB" id="A0A1G7DTA6"/>
<proteinExistence type="predicted"/>
<dbReference type="EMBL" id="FNAI01000007">
    <property type="protein sequence ID" value="SDE54155.1"/>
    <property type="molecule type" value="Genomic_DNA"/>
</dbReference>
<evidence type="ECO:0000313" key="1">
    <source>
        <dbReference type="EMBL" id="SDE54155.1"/>
    </source>
</evidence>
<dbReference type="STRING" id="1391627.SAMN05216464_10792"/>
<dbReference type="Proteomes" id="UP000199072">
    <property type="component" value="Unassembled WGS sequence"/>
</dbReference>
<evidence type="ECO:0008006" key="3">
    <source>
        <dbReference type="Google" id="ProtNLM"/>
    </source>
</evidence>
<keyword evidence="2" id="KW-1185">Reference proteome</keyword>
<accession>A0A1G7DTA6</accession>
<dbReference type="OrthoDB" id="1466062at2"/>
<gene>
    <name evidence="1" type="ORF">SAMN05216464_10792</name>
</gene>
<dbReference type="Pfam" id="PF14092">
    <property type="entry name" value="DUF4270"/>
    <property type="match status" value="1"/>
</dbReference>
<dbReference type="InterPro" id="IPR025366">
    <property type="entry name" value="DUF4270"/>
</dbReference>
<reference evidence="1 2" key="1">
    <citation type="submission" date="2016-10" db="EMBL/GenBank/DDBJ databases">
        <authorList>
            <person name="de Groot N.N."/>
        </authorList>
    </citation>
    <scope>NUCLEOTIDE SEQUENCE [LARGE SCALE GENOMIC DNA]</scope>
    <source>
        <strain evidence="1 2">47C3B</strain>
    </source>
</reference>
<protein>
    <recommendedName>
        <fullName evidence="3">DUF4270 domain-containing protein</fullName>
    </recommendedName>
</protein>
<name>A0A1G7DTA6_9SPHI</name>